<dbReference type="EMBL" id="JACTNZ010000005">
    <property type="protein sequence ID" value="KAG5549322.1"/>
    <property type="molecule type" value="Genomic_DNA"/>
</dbReference>
<dbReference type="Proteomes" id="UP000823749">
    <property type="component" value="Chromosome 5"/>
</dbReference>
<proteinExistence type="predicted"/>
<organism evidence="1 2">
    <name type="scientific">Rhododendron griersonianum</name>
    <dbReference type="NCBI Taxonomy" id="479676"/>
    <lineage>
        <taxon>Eukaryota</taxon>
        <taxon>Viridiplantae</taxon>
        <taxon>Streptophyta</taxon>
        <taxon>Embryophyta</taxon>
        <taxon>Tracheophyta</taxon>
        <taxon>Spermatophyta</taxon>
        <taxon>Magnoliopsida</taxon>
        <taxon>eudicotyledons</taxon>
        <taxon>Gunneridae</taxon>
        <taxon>Pentapetalae</taxon>
        <taxon>asterids</taxon>
        <taxon>Ericales</taxon>
        <taxon>Ericaceae</taxon>
        <taxon>Ericoideae</taxon>
        <taxon>Rhodoreae</taxon>
        <taxon>Rhododendron</taxon>
    </lineage>
</organism>
<name>A0AAV6KA19_9ERIC</name>
<dbReference type="AlphaFoldDB" id="A0AAV6KA19"/>
<keyword evidence="2" id="KW-1185">Reference proteome</keyword>
<evidence type="ECO:0000313" key="2">
    <source>
        <dbReference type="Proteomes" id="UP000823749"/>
    </source>
</evidence>
<dbReference type="PANTHER" id="PTHR34202:SF1">
    <property type="entry name" value="UPF0548 PROTEIN"/>
    <property type="match status" value="1"/>
</dbReference>
<comment type="caution">
    <text evidence="1">The sequence shown here is derived from an EMBL/GenBank/DDBJ whole genome shotgun (WGS) entry which is preliminary data.</text>
</comment>
<gene>
    <name evidence="1" type="ORF">RHGRI_014616</name>
</gene>
<protein>
    <submittedName>
        <fullName evidence="1">Uncharacterized protein</fullName>
    </submittedName>
</protein>
<dbReference type="PANTHER" id="PTHR34202">
    <property type="entry name" value="UPF0548 PROTEIN"/>
    <property type="match status" value="1"/>
</dbReference>
<evidence type="ECO:0000313" key="1">
    <source>
        <dbReference type="EMBL" id="KAG5549322.1"/>
    </source>
</evidence>
<accession>A0AAV6KA19</accession>
<reference evidence="1" key="1">
    <citation type="submission" date="2020-08" db="EMBL/GenBank/DDBJ databases">
        <title>Plant Genome Project.</title>
        <authorList>
            <person name="Zhang R.-G."/>
        </authorList>
    </citation>
    <scope>NUCLEOTIDE SEQUENCE</scope>
    <source>
        <strain evidence="1">WSP0</strain>
        <tissue evidence="1">Leaf</tissue>
    </source>
</reference>
<sequence length="95" mass="10344">MMPLQVVCVNEENKTKKAGASFGFGSGTLQGHVLVSCSWLVVIAFSCWDTSSRSFASIARSVTNPFAFSYSFVLSQNHFAHQSTEAIKKHLSPIS</sequence>